<evidence type="ECO:0000313" key="10">
    <source>
        <dbReference type="EMBL" id="KAK4580676.1"/>
    </source>
</evidence>
<comment type="catalytic activity">
    <reaction evidence="7">
        <text>NAD(+) + H2O = ADP-D-ribose + nicotinamide + H(+)</text>
        <dbReference type="Rhea" id="RHEA:16301"/>
        <dbReference type="ChEBI" id="CHEBI:15377"/>
        <dbReference type="ChEBI" id="CHEBI:15378"/>
        <dbReference type="ChEBI" id="CHEBI:17154"/>
        <dbReference type="ChEBI" id="CHEBI:57540"/>
        <dbReference type="ChEBI" id="CHEBI:57967"/>
        <dbReference type="EC" id="3.2.2.6"/>
    </reaction>
    <physiologicalReaction direction="left-to-right" evidence="7">
        <dbReference type="Rhea" id="RHEA:16302"/>
    </physiologicalReaction>
</comment>
<keyword evidence="5" id="KW-0611">Plant defense</keyword>
<dbReference type="EC" id="3.2.2.6" evidence="1"/>
<dbReference type="PROSITE" id="PS51450">
    <property type="entry name" value="LRR"/>
    <property type="match status" value="1"/>
</dbReference>
<name>A0AAN7IP57_QUERU</name>
<evidence type="ECO:0000259" key="9">
    <source>
        <dbReference type="PROSITE" id="PS50104"/>
    </source>
</evidence>
<dbReference type="EMBL" id="JAXUIC010000007">
    <property type="protein sequence ID" value="KAK4580676.1"/>
    <property type="molecule type" value="Genomic_DNA"/>
</dbReference>
<dbReference type="SUPFAM" id="SSF52540">
    <property type="entry name" value="P-loop containing nucleoside triphosphate hydrolases"/>
    <property type="match status" value="1"/>
</dbReference>
<dbReference type="InterPro" id="IPR042197">
    <property type="entry name" value="Apaf_helical"/>
</dbReference>
<reference evidence="10 11" key="1">
    <citation type="journal article" date="2023" name="G3 (Bethesda)">
        <title>A haplotype-resolved chromosome-scale genome for Quercus rubra L. provides insights into the genetics of adaptive traits for red oak species.</title>
        <authorList>
            <person name="Kapoor B."/>
            <person name="Jenkins J."/>
            <person name="Schmutz J."/>
            <person name="Zhebentyayeva T."/>
            <person name="Kuelheim C."/>
            <person name="Coggeshall M."/>
            <person name="Heim C."/>
            <person name="Lasky J.R."/>
            <person name="Leites L."/>
            <person name="Islam-Faridi N."/>
            <person name="Romero-Severson J."/>
            <person name="DeLeo V.L."/>
            <person name="Lucas S.M."/>
            <person name="Lazic D."/>
            <person name="Gailing O."/>
            <person name="Carlson J."/>
            <person name="Staton M."/>
        </authorList>
    </citation>
    <scope>NUCLEOTIDE SEQUENCE [LARGE SCALE GENOMIC DNA]</scope>
    <source>
        <strain evidence="10">Pseudo-F2</strain>
    </source>
</reference>
<dbReference type="Pfam" id="PF01582">
    <property type="entry name" value="TIR"/>
    <property type="match status" value="1"/>
</dbReference>
<dbReference type="SMART" id="SM00255">
    <property type="entry name" value="TIR"/>
    <property type="match status" value="1"/>
</dbReference>
<feature type="region of interest" description="Disordered" evidence="8">
    <location>
        <begin position="1151"/>
        <end position="1184"/>
    </location>
</feature>
<evidence type="ECO:0000256" key="1">
    <source>
        <dbReference type="ARBA" id="ARBA00011982"/>
    </source>
</evidence>
<evidence type="ECO:0000256" key="8">
    <source>
        <dbReference type="SAM" id="MobiDB-lite"/>
    </source>
</evidence>
<dbReference type="InterPro" id="IPR027417">
    <property type="entry name" value="P-loop_NTPase"/>
</dbReference>
<organism evidence="10 11">
    <name type="scientific">Quercus rubra</name>
    <name type="common">Northern red oak</name>
    <name type="synonym">Quercus borealis</name>
    <dbReference type="NCBI Taxonomy" id="3512"/>
    <lineage>
        <taxon>Eukaryota</taxon>
        <taxon>Viridiplantae</taxon>
        <taxon>Streptophyta</taxon>
        <taxon>Embryophyta</taxon>
        <taxon>Tracheophyta</taxon>
        <taxon>Spermatophyta</taxon>
        <taxon>Magnoliopsida</taxon>
        <taxon>eudicotyledons</taxon>
        <taxon>Gunneridae</taxon>
        <taxon>Pentapetalae</taxon>
        <taxon>rosids</taxon>
        <taxon>fabids</taxon>
        <taxon>Fagales</taxon>
        <taxon>Fagaceae</taxon>
        <taxon>Quercus</taxon>
    </lineage>
</organism>
<dbReference type="GO" id="GO:0006952">
    <property type="term" value="P:defense response"/>
    <property type="evidence" value="ECO:0007669"/>
    <property type="project" value="InterPro"/>
</dbReference>
<keyword evidence="11" id="KW-1185">Reference proteome</keyword>
<proteinExistence type="predicted"/>
<dbReference type="GO" id="GO:0061809">
    <property type="term" value="F:NAD+ nucleosidase activity, cyclic ADP-ribose generating"/>
    <property type="evidence" value="ECO:0007669"/>
    <property type="project" value="UniProtKB-EC"/>
</dbReference>
<sequence>MASISTQKASSSSTPNWKYDVFLSFRGEDTRNSFTDHIYAALKQKGIEVFRDEEKLETGKSIAPTLLKAIEESRFAVVIISGNYASSTWCLDELVKIIECMKEKKMIIFPIFYDVDPSDVRKQTGTFAQAFAKHNKCFKDCIEKVQKWSFALREVANIKGWHTQDRPESKIIQNIVRDLLHKLTYASTENNEDLVGITSRVEKLKICLALGSNDVRILGIWGMGGIGKTTIARVVFRMVSNEFEAYCFLANVREVSERAGLVVLQQQLILQILKESMIIQDVDDGVLLIKNRLRHKRILLVLDDVNQLDQLNKLVGKHIWFGPGSRIILTTRDKHLLQTFGVDEIYEVDQLNDDEALHLMSLKAFKKDHPPKDYLKLSKDFVYYAGGLPLAVEILGSFLFGRIIDEWNSASDRLKEFPEPKILQVLKISFDGLHEVEKEIFLHIACFFKQTNKNVVEILDYLGLYPKIGLRVLIDKSLIKVCEDYFWMHDLLHEMGKNIVSQECPKEPGKRSRLWLFKDIDNVLTNNMGTQAIEGMVLNLHKPKEAYWNPKSFSKIHHLKLLIIDNVHLLCAPKHLPNALRYLDWSGYPLKSFPSSFQHQPFEMLKFIRLKQSLQLIETLNFNKIPNLEKLVLKGCVNLLGLHPSIGVHKKLILLNLKGCKNLRSLPSKFEMESLKILILSDCLKVKRIPEFGENMEHVSELYLDATAITKLPTSIGNLTGLALLDVRDCKNLMSLPRTFFNMKSLKNLNFSGCSKLLESLWRINESVEQVGASGILTRFKPRIPNSMCQLSTSLMGLGSLTNLDLSSCNLNAIPNDICCLSSLEILNLSDNKFGCLPKSISQLSALQVLKVADCMKLISLPKLPSSIHLVEAFDCPSLKAVTNLLKPNSLNVADYMKLISLPKLPSSICSIEAFDCPSLKAMTNLLKPNSLCEPRLLLSNRCRLANNQGIIDTFFAVIRKHHQVPCFGYEFGYAYDLIIPGNIIPRWFSHQTTGTKISLKVPSHLRDGWMGIAVCVVFCSTPPYETNPIDGSSIFSFLIANGKKMHGRVFRLGDIFMMDHIKLSYLLPELFDKEAMEELWQCDVNGFSHIGIQITTQNTGLEVRSFGFRMVYKKDMEDLHRTMAQCANNSITPYQGLDVTRHNFDNSVISKEGKKVKRSHDDYDGAGPSGEGSSNDVPHPKRIERVPEFLAHGIFDCDESSDSD</sequence>
<dbReference type="Pfam" id="PF23282">
    <property type="entry name" value="WHD_ROQ1"/>
    <property type="match status" value="1"/>
</dbReference>
<dbReference type="AlphaFoldDB" id="A0AAN7IP57"/>
<dbReference type="InterPro" id="IPR001611">
    <property type="entry name" value="Leu-rich_rpt"/>
</dbReference>
<keyword evidence="3" id="KW-0677">Repeat</keyword>
<dbReference type="SUPFAM" id="SSF52200">
    <property type="entry name" value="Toll/Interleukin receptor TIR domain"/>
    <property type="match status" value="1"/>
</dbReference>
<protein>
    <recommendedName>
        <fullName evidence="1">ADP-ribosyl cyclase/cyclic ADP-ribose hydrolase</fullName>
        <ecNumber evidence="1">3.2.2.6</ecNumber>
    </recommendedName>
</protein>
<dbReference type="FunFam" id="3.40.50.10140:FF:000007">
    <property type="entry name" value="Disease resistance protein (TIR-NBS-LRR class)"/>
    <property type="match status" value="1"/>
</dbReference>
<dbReference type="SUPFAM" id="SSF52058">
    <property type="entry name" value="L domain-like"/>
    <property type="match status" value="1"/>
</dbReference>
<dbReference type="GO" id="GO:0043531">
    <property type="term" value="F:ADP binding"/>
    <property type="evidence" value="ECO:0007669"/>
    <property type="project" value="InterPro"/>
</dbReference>
<evidence type="ECO:0000256" key="3">
    <source>
        <dbReference type="ARBA" id="ARBA00022737"/>
    </source>
</evidence>
<accession>A0AAN7IP57</accession>
<dbReference type="Gene3D" id="3.40.50.10140">
    <property type="entry name" value="Toll/interleukin-1 receptor homology (TIR) domain"/>
    <property type="match status" value="1"/>
</dbReference>
<dbReference type="InterPro" id="IPR058546">
    <property type="entry name" value="RPS4B/Roq1-like_LRR"/>
</dbReference>
<dbReference type="Pfam" id="PF20160">
    <property type="entry name" value="C-JID"/>
    <property type="match status" value="1"/>
</dbReference>
<dbReference type="InterPro" id="IPR035897">
    <property type="entry name" value="Toll_tir_struct_dom_sf"/>
</dbReference>
<dbReference type="PANTHER" id="PTHR11017">
    <property type="entry name" value="LEUCINE-RICH REPEAT-CONTAINING PROTEIN"/>
    <property type="match status" value="1"/>
</dbReference>
<dbReference type="Gene3D" id="3.80.10.10">
    <property type="entry name" value="Ribonuclease Inhibitor"/>
    <property type="match status" value="2"/>
</dbReference>
<gene>
    <name evidence="10" type="ORF">RGQ29_024356</name>
</gene>
<evidence type="ECO:0000256" key="5">
    <source>
        <dbReference type="ARBA" id="ARBA00022821"/>
    </source>
</evidence>
<keyword evidence="4" id="KW-0378">Hydrolase</keyword>
<dbReference type="Proteomes" id="UP001324115">
    <property type="component" value="Unassembled WGS sequence"/>
</dbReference>
<dbReference type="InterPro" id="IPR044974">
    <property type="entry name" value="Disease_R_plants"/>
</dbReference>
<dbReference type="PROSITE" id="PS50104">
    <property type="entry name" value="TIR"/>
    <property type="match status" value="1"/>
</dbReference>
<dbReference type="InterPro" id="IPR032675">
    <property type="entry name" value="LRR_dom_sf"/>
</dbReference>
<keyword evidence="2" id="KW-0433">Leucine-rich repeat</keyword>
<dbReference type="GO" id="GO:0007165">
    <property type="term" value="P:signal transduction"/>
    <property type="evidence" value="ECO:0007669"/>
    <property type="project" value="InterPro"/>
</dbReference>
<dbReference type="Gene3D" id="1.10.8.430">
    <property type="entry name" value="Helical domain of apoptotic protease-activating factors"/>
    <property type="match status" value="1"/>
</dbReference>
<dbReference type="Pfam" id="PF00931">
    <property type="entry name" value="NB-ARC"/>
    <property type="match status" value="1"/>
</dbReference>
<evidence type="ECO:0000313" key="11">
    <source>
        <dbReference type="Proteomes" id="UP001324115"/>
    </source>
</evidence>
<dbReference type="InterPro" id="IPR002182">
    <property type="entry name" value="NB-ARC"/>
</dbReference>
<evidence type="ECO:0000256" key="7">
    <source>
        <dbReference type="ARBA" id="ARBA00047304"/>
    </source>
</evidence>
<dbReference type="InterPro" id="IPR058192">
    <property type="entry name" value="WHD_ROQ1-like"/>
</dbReference>
<comment type="caution">
    <text evidence="10">The sequence shown here is derived from an EMBL/GenBank/DDBJ whole genome shotgun (WGS) entry which is preliminary data.</text>
</comment>
<evidence type="ECO:0000256" key="6">
    <source>
        <dbReference type="ARBA" id="ARBA00023027"/>
    </source>
</evidence>
<keyword evidence="6" id="KW-0520">NAD</keyword>
<dbReference type="PANTHER" id="PTHR11017:SF559">
    <property type="entry name" value="DISEASE RESISTANCE PROTEIN CHL1"/>
    <property type="match status" value="1"/>
</dbReference>
<dbReference type="InterPro" id="IPR003591">
    <property type="entry name" value="Leu-rich_rpt_typical-subtyp"/>
</dbReference>
<dbReference type="Gene3D" id="3.40.50.300">
    <property type="entry name" value="P-loop containing nucleotide triphosphate hydrolases"/>
    <property type="match status" value="1"/>
</dbReference>
<evidence type="ECO:0000256" key="2">
    <source>
        <dbReference type="ARBA" id="ARBA00022614"/>
    </source>
</evidence>
<dbReference type="Pfam" id="PF23286">
    <property type="entry name" value="LRR_13"/>
    <property type="match status" value="1"/>
</dbReference>
<dbReference type="InterPro" id="IPR045344">
    <property type="entry name" value="C-JID"/>
</dbReference>
<dbReference type="InterPro" id="IPR000157">
    <property type="entry name" value="TIR_dom"/>
</dbReference>
<dbReference type="SMART" id="SM00369">
    <property type="entry name" value="LRR_TYP"/>
    <property type="match status" value="3"/>
</dbReference>
<evidence type="ECO:0000256" key="4">
    <source>
        <dbReference type="ARBA" id="ARBA00022801"/>
    </source>
</evidence>
<feature type="domain" description="TIR" evidence="9">
    <location>
        <begin position="17"/>
        <end position="183"/>
    </location>
</feature>
<dbReference type="PRINTS" id="PR00364">
    <property type="entry name" value="DISEASERSIST"/>
</dbReference>